<name>A0A4Y8SPQ0_9SPHI</name>
<dbReference type="RefSeq" id="WP_133229665.1">
    <property type="nucleotide sequence ID" value="NZ_SOZE01000001.1"/>
</dbReference>
<comment type="similarity">
    <text evidence="1">Belongs to the HicA mRNA interferase family.</text>
</comment>
<evidence type="ECO:0000256" key="6">
    <source>
        <dbReference type="ARBA" id="ARBA00022884"/>
    </source>
</evidence>
<keyword evidence="9" id="KW-1185">Reference proteome</keyword>
<accession>A0A4Y8SPQ0</accession>
<evidence type="ECO:0000256" key="4">
    <source>
        <dbReference type="ARBA" id="ARBA00022759"/>
    </source>
</evidence>
<dbReference type="InterPro" id="IPR038570">
    <property type="entry name" value="HicA_sf"/>
</dbReference>
<keyword evidence="5" id="KW-0378">Hydrolase</keyword>
<dbReference type="Proteomes" id="UP000297540">
    <property type="component" value="Unassembled WGS sequence"/>
</dbReference>
<evidence type="ECO:0000256" key="3">
    <source>
        <dbReference type="ARBA" id="ARBA00022722"/>
    </source>
</evidence>
<dbReference type="GO" id="GO:0003729">
    <property type="term" value="F:mRNA binding"/>
    <property type="evidence" value="ECO:0007669"/>
    <property type="project" value="InterPro"/>
</dbReference>
<dbReference type="EMBL" id="SOZE01000001">
    <property type="protein sequence ID" value="TFF40822.1"/>
    <property type="molecule type" value="Genomic_DNA"/>
</dbReference>
<dbReference type="Gene3D" id="3.30.920.30">
    <property type="entry name" value="Hypothetical protein"/>
    <property type="match status" value="1"/>
</dbReference>
<evidence type="ECO:0000313" key="9">
    <source>
        <dbReference type="Proteomes" id="UP000297540"/>
    </source>
</evidence>
<dbReference type="GO" id="GO:0004519">
    <property type="term" value="F:endonuclease activity"/>
    <property type="evidence" value="ECO:0007669"/>
    <property type="project" value="UniProtKB-KW"/>
</dbReference>
<protein>
    <submittedName>
        <fullName evidence="8">Type II toxin-antitoxin system HicA family toxin</fullName>
    </submittedName>
</protein>
<dbReference type="SUPFAM" id="SSF54786">
    <property type="entry name" value="YcfA/nrd intein domain"/>
    <property type="match status" value="1"/>
</dbReference>
<reference evidence="8 9" key="1">
    <citation type="journal article" date="2017" name="Int. J. Syst. Evol. Microbiol.">
        <title>Mucilaginibacterpsychrotolerans sp. nov., isolated from peatlands.</title>
        <authorList>
            <person name="Deng Y."/>
            <person name="Shen L."/>
            <person name="Xu B."/>
            <person name="Liu Y."/>
            <person name="Gu Z."/>
            <person name="Liu H."/>
            <person name="Zhou Y."/>
        </authorList>
    </citation>
    <scope>NUCLEOTIDE SEQUENCE [LARGE SCALE GENOMIC DNA]</scope>
    <source>
        <strain evidence="8 9">NH7-4</strain>
    </source>
</reference>
<proteinExistence type="inferred from homology"/>
<keyword evidence="3" id="KW-0540">Nuclease</keyword>
<keyword evidence="4" id="KW-0255">Endonuclease</keyword>
<keyword evidence="7" id="KW-0346">Stress response</keyword>
<dbReference type="AlphaFoldDB" id="A0A4Y8SPQ0"/>
<evidence type="ECO:0000256" key="2">
    <source>
        <dbReference type="ARBA" id="ARBA00022649"/>
    </source>
</evidence>
<evidence type="ECO:0000313" key="8">
    <source>
        <dbReference type="EMBL" id="TFF40822.1"/>
    </source>
</evidence>
<keyword evidence="6" id="KW-0694">RNA-binding</keyword>
<dbReference type="OrthoDB" id="9798547at2"/>
<dbReference type="InterPro" id="IPR012933">
    <property type="entry name" value="HicA_mRNA_interferase"/>
</dbReference>
<sequence>MKRSALIKHLERNGCYVLREGGNHTIYINPANQKQSAVGRHTELDNLLCKKVCKQLEILAMP</sequence>
<dbReference type="Pfam" id="PF07927">
    <property type="entry name" value="HicA_toxin"/>
    <property type="match status" value="1"/>
</dbReference>
<keyword evidence="2" id="KW-1277">Toxin-antitoxin system</keyword>
<dbReference type="GO" id="GO:0016787">
    <property type="term" value="F:hydrolase activity"/>
    <property type="evidence" value="ECO:0007669"/>
    <property type="project" value="UniProtKB-KW"/>
</dbReference>
<comment type="caution">
    <text evidence="8">The sequence shown here is derived from an EMBL/GenBank/DDBJ whole genome shotgun (WGS) entry which is preliminary data.</text>
</comment>
<evidence type="ECO:0000256" key="1">
    <source>
        <dbReference type="ARBA" id="ARBA00006620"/>
    </source>
</evidence>
<evidence type="ECO:0000256" key="5">
    <source>
        <dbReference type="ARBA" id="ARBA00022801"/>
    </source>
</evidence>
<gene>
    <name evidence="8" type="ORF">E2R66_01190</name>
</gene>
<evidence type="ECO:0000256" key="7">
    <source>
        <dbReference type="ARBA" id="ARBA00023016"/>
    </source>
</evidence>
<organism evidence="8 9">
    <name type="scientific">Mucilaginibacter psychrotolerans</name>
    <dbReference type="NCBI Taxonomy" id="1524096"/>
    <lineage>
        <taxon>Bacteria</taxon>
        <taxon>Pseudomonadati</taxon>
        <taxon>Bacteroidota</taxon>
        <taxon>Sphingobacteriia</taxon>
        <taxon>Sphingobacteriales</taxon>
        <taxon>Sphingobacteriaceae</taxon>
        <taxon>Mucilaginibacter</taxon>
    </lineage>
</organism>